<keyword evidence="7" id="KW-0489">Methyltransferase</keyword>
<dbReference type="Pfam" id="PF02384">
    <property type="entry name" value="N6_Mtase"/>
    <property type="match status" value="1"/>
</dbReference>
<dbReference type="Pfam" id="PF01420">
    <property type="entry name" value="Methylase_S"/>
    <property type="match status" value="1"/>
</dbReference>
<keyword evidence="8" id="KW-1185">Reference proteome</keyword>
<evidence type="ECO:0000256" key="2">
    <source>
        <dbReference type="ARBA" id="ARBA00022747"/>
    </source>
</evidence>
<feature type="compositionally biased region" description="Basic and acidic residues" evidence="4">
    <location>
        <begin position="402"/>
        <end position="419"/>
    </location>
</feature>
<dbReference type="GO" id="GO:0008168">
    <property type="term" value="F:methyltransferase activity"/>
    <property type="evidence" value="ECO:0007669"/>
    <property type="project" value="UniProtKB-KW"/>
</dbReference>
<comment type="caution">
    <text evidence="7">The sequence shown here is derived from an EMBL/GenBank/DDBJ whole genome shotgun (WGS) entry which is preliminary data.</text>
</comment>
<evidence type="ECO:0000256" key="3">
    <source>
        <dbReference type="ARBA" id="ARBA00023125"/>
    </source>
</evidence>
<organism evidence="7 8">
    <name type="scientific">Micromonospora vulcania</name>
    <dbReference type="NCBI Taxonomy" id="1441873"/>
    <lineage>
        <taxon>Bacteria</taxon>
        <taxon>Bacillati</taxon>
        <taxon>Actinomycetota</taxon>
        <taxon>Actinomycetes</taxon>
        <taxon>Micromonosporales</taxon>
        <taxon>Micromonosporaceae</taxon>
        <taxon>Micromonospora</taxon>
    </lineage>
</organism>
<dbReference type="InterPro" id="IPR029063">
    <property type="entry name" value="SAM-dependent_MTases_sf"/>
</dbReference>
<evidence type="ECO:0000259" key="6">
    <source>
        <dbReference type="Pfam" id="PF02384"/>
    </source>
</evidence>
<dbReference type="EMBL" id="JBHSQS010000028">
    <property type="protein sequence ID" value="MFC5927296.1"/>
    <property type="molecule type" value="Genomic_DNA"/>
</dbReference>
<name>A0ABW1HFC7_9ACTN</name>
<feature type="domain" description="DNA methylase adenine-specific" evidence="6">
    <location>
        <begin position="76"/>
        <end position="384"/>
    </location>
</feature>
<reference evidence="8" key="1">
    <citation type="journal article" date="2019" name="Int. J. Syst. Evol. Microbiol.">
        <title>The Global Catalogue of Microorganisms (GCM) 10K type strain sequencing project: providing services to taxonomists for standard genome sequencing and annotation.</title>
        <authorList>
            <consortium name="The Broad Institute Genomics Platform"/>
            <consortium name="The Broad Institute Genome Sequencing Center for Infectious Disease"/>
            <person name="Wu L."/>
            <person name="Ma J."/>
        </authorList>
    </citation>
    <scope>NUCLEOTIDE SEQUENCE [LARGE SCALE GENOMIC DNA]</scope>
    <source>
        <strain evidence="8">CGMCC 4.7144</strain>
    </source>
</reference>
<evidence type="ECO:0000313" key="7">
    <source>
        <dbReference type="EMBL" id="MFC5927296.1"/>
    </source>
</evidence>
<dbReference type="SUPFAM" id="SSF116734">
    <property type="entry name" value="DNA methylase specificity domain"/>
    <property type="match status" value="1"/>
</dbReference>
<dbReference type="GO" id="GO:0032259">
    <property type="term" value="P:methylation"/>
    <property type="evidence" value="ECO:0007669"/>
    <property type="project" value="UniProtKB-KW"/>
</dbReference>
<dbReference type="PROSITE" id="PS00092">
    <property type="entry name" value="N6_MTASE"/>
    <property type="match status" value="1"/>
</dbReference>
<dbReference type="InterPro" id="IPR002052">
    <property type="entry name" value="DNA_methylase_N6_adenine_CS"/>
</dbReference>
<evidence type="ECO:0000256" key="4">
    <source>
        <dbReference type="SAM" id="MobiDB-lite"/>
    </source>
</evidence>
<accession>A0ABW1HFC7</accession>
<feature type="region of interest" description="Disordered" evidence="4">
    <location>
        <begin position="382"/>
        <end position="420"/>
    </location>
</feature>
<dbReference type="PANTHER" id="PTHR42998">
    <property type="entry name" value="TYPE I RESTRICTION ENZYME HINDVIIP M PROTEIN-RELATED"/>
    <property type="match status" value="1"/>
</dbReference>
<evidence type="ECO:0000313" key="8">
    <source>
        <dbReference type="Proteomes" id="UP001596226"/>
    </source>
</evidence>
<keyword evidence="3" id="KW-0238">DNA-binding</keyword>
<dbReference type="Proteomes" id="UP001596226">
    <property type="component" value="Unassembled WGS sequence"/>
</dbReference>
<dbReference type="InterPro" id="IPR003356">
    <property type="entry name" value="DNA_methylase_A-5"/>
</dbReference>
<proteinExistence type="inferred from homology"/>
<evidence type="ECO:0000259" key="5">
    <source>
        <dbReference type="Pfam" id="PF01420"/>
    </source>
</evidence>
<evidence type="ECO:0000256" key="1">
    <source>
        <dbReference type="ARBA" id="ARBA00010923"/>
    </source>
</evidence>
<dbReference type="InterPro" id="IPR000055">
    <property type="entry name" value="Restrct_endonuc_typeI_TRD"/>
</dbReference>
<dbReference type="InterPro" id="IPR044946">
    <property type="entry name" value="Restrct_endonuc_typeI_TRD_sf"/>
</dbReference>
<feature type="domain" description="Type I restriction modification DNA specificity" evidence="5">
    <location>
        <begin position="433"/>
        <end position="593"/>
    </location>
</feature>
<dbReference type="PANTHER" id="PTHR42998:SF1">
    <property type="entry name" value="TYPE I RESTRICTION ENZYME HINDI METHYLASE SUBUNIT"/>
    <property type="match status" value="1"/>
</dbReference>
<keyword evidence="2" id="KW-0680">Restriction system</keyword>
<keyword evidence="7" id="KW-0808">Transferase</keyword>
<dbReference type="Gene3D" id="3.90.220.20">
    <property type="entry name" value="DNA methylase specificity domains"/>
    <property type="match status" value="1"/>
</dbReference>
<protein>
    <submittedName>
        <fullName evidence="7">N-6 DNA methylase</fullName>
    </submittedName>
</protein>
<dbReference type="SUPFAM" id="SSF53335">
    <property type="entry name" value="S-adenosyl-L-methionine-dependent methyltransferases"/>
    <property type="match status" value="1"/>
</dbReference>
<dbReference type="Gene3D" id="3.40.50.150">
    <property type="entry name" value="Vaccinia Virus protein VP39"/>
    <property type="match status" value="1"/>
</dbReference>
<dbReference type="InterPro" id="IPR052916">
    <property type="entry name" value="Type-I_RE_MTase_Subunit"/>
</dbReference>
<sequence length="599" mass="65672">MSLMYVRAMDPTGWASLARASTGSIQATVAEVTRRLPQPLSAATQQLRTLPKDDWWPGQLRQMIARLNSAPAPAADTFDYLLDLFARRRHHSPDEYLVPGALARLMVALVDPQPGERIHDPCCGPGSLLVAAGQHLTRSGKPAVDSPPPVLTGRATTARTWQLATLNMAVHELRCDLSAEPPDPAHANDVDAGPGGYDVVLLNPPFGKTEWEPVPRTERTWLCGRPAKYDTASAWLQTVATALAPGGRAAVVMPYSFASNLSDQQRPLRAGMVEHGVVRCVITLPRNLFRETATPVTVWILAHPTDPPREDILLIDAQQATRTDGSYRVLTEDGCADILHAYQRWLHGLTALPHSSSAVTAVAVTRDQVRDHDYALQPAAYQASHPHVPAPTLPGQRTSAHPPDRTGPTEDRLDHRPALRAETTQDTLIGVVPDNWWVGDLDQRCDIRPGPSGTLLAKSDYVPEGIPLVRAGDLRDGGIAPGPKARVSDQTANRLKDYRLQFGDILLVRIGETTRFGIVTEQENGWLMGNTCIRVRPGSQVTPEFLAHYLNRPEVQGWLYAHTLHGSRSSINKKRLSRLQLALPPLEEQRRIVAEGPAR</sequence>
<dbReference type="RefSeq" id="WP_377515682.1">
    <property type="nucleotide sequence ID" value="NZ_JBHSQS010000028.1"/>
</dbReference>
<gene>
    <name evidence="7" type="ORF">ACFQGL_28540</name>
</gene>
<dbReference type="PRINTS" id="PR00507">
    <property type="entry name" value="N12N6MTFRASE"/>
</dbReference>
<comment type="similarity">
    <text evidence="1">Belongs to the type-I restriction system S methylase family.</text>
</comment>